<organism evidence="3 4">
    <name type="scientific">Amycolatopsis minnesotensis</name>
    <dbReference type="NCBI Taxonomy" id="337894"/>
    <lineage>
        <taxon>Bacteria</taxon>
        <taxon>Bacillati</taxon>
        <taxon>Actinomycetota</taxon>
        <taxon>Actinomycetes</taxon>
        <taxon>Pseudonocardiales</taxon>
        <taxon>Pseudonocardiaceae</taxon>
        <taxon>Amycolatopsis</taxon>
    </lineage>
</organism>
<feature type="domain" description="Tail sheath protein C-terminal" evidence="2">
    <location>
        <begin position="456"/>
        <end position="552"/>
    </location>
</feature>
<dbReference type="InterPro" id="IPR052042">
    <property type="entry name" value="Tail_sheath_structural"/>
</dbReference>
<dbReference type="RefSeq" id="WP_344416836.1">
    <property type="nucleotide sequence ID" value="NZ_BAAANN010000008.1"/>
</dbReference>
<protein>
    <recommendedName>
        <fullName evidence="2">Tail sheath protein C-terminal domain-containing protein</fullName>
    </recommendedName>
</protein>
<comment type="caution">
    <text evidence="3">The sequence shown here is derived from an EMBL/GenBank/DDBJ whole genome shotgun (WGS) entry which is preliminary data.</text>
</comment>
<evidence type="ECO:0000313" key="4">
    <source>
        <dbReference type="Proteomes" id="UP001501116"/>
    </source>
</evidence>
<dbReference type="Proteomes" id="UP001501116">
    <property type="component" value="Unassembled WGS sequence"/>
</dbReference>
<accession>A0ABP5BZE5</accession>
<dbReference type="Pfam" id="PF17482">
    <property type="entry name" value="Phage_sheath_1C"/>
    <property type="match status" value="1"/>
</dbReference>
<evidence type="ECO:0000259" key="2">
    <source>
        <dbReference type="Pfam" id="PF17482"/>
    </source>
</evidence>
<name>A0ABP5BZE5_9PSEU</name>
<dbReference type="InterPro" id="IPR020287">
    <property type="entry name" value="Tail_sheath_C"/>
</dbReference>
<proteinExistence type="inferred from homology"/>
<keyword evidence="4" id="KW-1185">Reference proteome</keyword>
<comment type="similarity">
    <text evidence="1">Belongs to the myoviridae tail sheath protein family.</text>
</comment>
<dbReference type="EMBL" id="BAAANN010000008">
    <property type="protein sequence ID" value="GAA1954007.1"/>
    <property type="molecule type" value="Genomic_DNA"/>
</dbReference>
<gene>
    <name evidence="3" type="ORF">GCM10009754_24180</name>
</gene>
<evidence type="ECO:0000313" key="3">
    <source>
        <dbReference type="EMBL" id="GAA1954007.1"/>
    </source>
</evidence>
<evidence type="ECO:0000256" key="1">
    <source>
        <dbReference type="ARBA" id="ARBA00008005"/>
    </source>
</evidence>
<dbReference type="PANTHER" id="PTHR35861:SF1">
    <property type="entry name" value="PHAGE TAIL SHEATH PROTEIN"/>
    <property type="match status" value="1"/>
</dbReference>
<sequence length="554" mass="57093">MTEAVLPGVLVEVRPEALIVPGAITVGNVGVVGTAAKGPVNVPQLLGSYAAAVAAFGPYDRWDDGSSDELTLVRAIEQAYKFGATTVWAVRVASSAAATASRILNTGADPCVTLTAASPGSWGNDISVEVKAGAAAAFVTGEEVTGPNYKLAKSPIVPSASNRIAVRPAGGGSDRVPVISYDSPASPTGVRVDTDGTITFGTKPGTGDKVIASYTADKSQAATLVVKAGTSAVETYHVVSGDDLVADVNASSTLVEASAGAKSASLPEKVTPTPLAGGVNGQAVTDYSDGLAALLTVDAHLIVAAGQSHAAAASALAAHCDQASADEIKRDRIAIVGTAFSGDSVPRTQSAYVAKASGHSVNSDRVVLVTPGIRAVDRGQDPVAEVTLPGSYAAAAIAGMLAAQPPHISLTNKVLQAGGLEYDFTPAELKQLVLSRALTLEKRQGFRIVRGITTSTNTAWTQITTRRIVDYAKLGVRSAATPYIGLLNNERVRGALKATINGFLAGMVEDEMLVSYELDVHASREDEIRGRVLADMVIRPTFSIDFIKVTMFLE</sequence>
<reference evidence="4" key="1">
    <citation type="journal article" date="2019" name="Int. J. Syst. Evol. Microbiol.">
        <title>The Global Catalogue of Microorganisms (GCM) 10K type strain sequencing project: providing services to taxonomists for standard genome sequencing and annotation.</title>
        <authorList>
            <consortium name="The Broad Institute Genomics Platform"/>
            <consortium name="The Broad Institute Genome Sequencing Center for Infectious Disease"/>
            <person name="Wu L."/>
            <person name="Ma J."/>
        </authorList>
    </citation>
    <scope>NUCLEOTIDE SEQUENCE [LARGE SCALE GENOMIC DNA]</scope>
    <source>
        <strain evidence="4">JCM 14545</strain>
    </source>
</reference>
<dbReference type="PANTHER" id="PTHR35861">
    <property type="match status" value="1"/>
</dbReference>